<gene>
    <name evidence="1" type="ORF">DNH61_20220</name>
</gene>
<comment type="caution">
    <text evidence="1">The sequence shown here is derived from an EMBL/GenBank/DDBJ whole genome shotgun (WGS) entry which is preliminary data.</text>
</comment>
<organism evidence="1 2">
    <name type="scientific">Paenibacillus sambharensis</name>
    <dbReference type="NCBI Taxonomy" id="1803190"/>
    <lineage>
        <taxon>Bacteria</taxon>
        <taxon>Bacillati</taxon>
        <taxon>Bacillota</taxon>
        <taxon>Bacilli</taxon>
        <taxon>Bacillales</taxon>
        <taxon>Paenibacillaceae</taxon>
        <taxon>Paenibacillus</taxon>
    </lineage>
</organism>
<keyword evidence="2" id="KW-1185">Reference proteome</keyword>
<evidence type="ECO:0000313" key="1">
    <source>
        <dbReference type="EMBL" id="PZD93833.1"/>
    </source>
</evidence>
<name>A0A2W1L4K8_9BACL</name>
<reference evidence="1 2" key="1">
    <citation type="submission" date="2018-06" db="EMBL/GenBank/DDBJ databases">
        <title>Paenibacillus imtechensis sp. nov.</title>
        <authorList>
            <person name="Pinnaka A.K."/>
            <person name="Singh H."/>
            <person name="Kaur M."/>
        </authorList>
    </citation>
    <scope>NUCLEOTIDE SEQUENCE [LARGE SCALE GENOMIC DNA]</scope>
    <source>
        <strain evidence="1 2">SMB1</strain>
    </source>
</reference>
<dbReference type="EMBL" id="QKRB01000055">
    <property type="protein sequence ID" value="PZD93833.1"/>
    <property type="molecule type" value="Genomic_DNA"/>
</dbReference>
<dbReference type="Proteomes" id="UP000249522">
    <property type="component" value="Unassembled WGS sequence"/>
</dbReference>
<evidence type="ECO:0000313" key="2">
    <source>
        <dbReference type="Proteomes" id="UP000249522"/>
    </source>
</evidence>
<dbReference type="RefSeq" id="WP_111148644.1">
    <property type="nucleotide sequence ID" value="NZ_QKRB01000055.1"/>
</dbReference>
<accession>A0A2W1L4K8</accession>
<dbReference type="OrthoDB" id="2679120at2"/>
<proteinExistence type="predicted"/>
<dbReference type="AlphaFoldDB" id="A0A2W1L4K8"/>
<sequence>MSLPIEHPADKRLRQILDPGHPLCKEDVVWVLDYIKKKVADGDPVLSDLPQPQLLKTFSYFAEAAMLLIHRRPGAEQEINRLRSQLTETVKDIRH</sequence>
<protein>
    <submittedName>
        <fullName evidence="1">Uncharacterized protein</fullName>
    </submittedName>
</protein>